<evidence type="ECO:0000313" key="2">
    <source>
        <dbReference type="EMBL" id="QUO40749.1"/>
    </source>
</evidence>
<protein>
    <submittedName>
        <fullName evidence="1">Uncharacterized protein</fullName>
    </submittedName>
</protein>
<sequence length="290" mass="32604">MANIGGEIKLSYGISYLTFDSKKEAKDFAKNLKNENFGPRELLLQQVDMEIDEMLKTDYIEDRLELLQAKDELRSFNKSLTTSGDIIWDDIRVNRTFYFGNWTSGAPTAGKIDGYRFVYKHSDNSSEYDYFSIEGDFTIYDGSRSGGSVGNKLDRYDAGVYLTSTVDEMLKAAPVTDALNLDADKGTNVSFSIDGTGTPSVSISFDWPRDGFHATLDAELTRGNKGSYTFVVNEDNYYDWLPGKFSVNYAAYLKSAGTFLTVDLTQGLSTNAGFYKNVDFYILDQLRNDY</sequence>
<dbReference type="AlphaFoldDB" id="A0A7T5JN24"/>
<dbReference type="Proteomes" id="UP000677234">
    <property type="component" value="Chromosome"/>
</dbReference>
<reference evidence="1 3" key="1">
    <citation type="submission" date="2020-12" db="EMBL/GenBank/DDBJ databases">
        <title>strain FJAT-54423T represents a novel species of the genus Brevibacillus.</title>
        <authorList>
            <person name="Tang R."/>
        </authorList>
    </citation>
    <scope>NUCLEOTIDE SEQUENCE [LARGE SCALE GENOMIC DNA]</scope>
    <source>
        <strain evidence="1 3">FJAT-54423</strain>
    </source>
</reference>
<reference evidence="2" key="2">
    <citation type="submission" date="2021-04" db="EMBL/GenBank/DDBJ databases">
        <title>Brevibacillus composti FJAT-54423, complete genome.</title>
        <authorList>
            <person name="Tang R."/>
        </authorList>
    </citation>
    <scope>NUCLEOTIDE SEQUENCE</scope>
    <source>
        <strain evidence="2">FJAT-54424</strain>
    </source>
</reference>
<organism evidence="1 3">
    <name type="scientific">Brevibacillus composti</name>
    <dbReference type="NCBI Taxonomy" id="2796470"/>
    <lineage>
        <taxon>Bacteria</taxon>
        <taxon>Bacillati</taxon>
        <taxon>Bacillota</taxon>
        <taxon>Bacilli</taxon>
        <taxon>Bacillales</taxon>
        <taxon>Paenibacillaceae</taxon>
        <taxon>Brevibacillus</taxon>
    </lineage>
</organism>
<dbReference type="KEGG" id="bcop:JD108_17525"/>
<evidence type="ECO:0000313" key="3">
    <source>
        <dbReference type="Proteomes" id="UP000595847"/>
    </source>
</evidence>
<dbReference type="EMBL" id="CP073708">
    <property type="protein sequence ID" value="QUO40749.1"/>
    <property type="molecule type" value="Genomic_DNA"/>
</dbReference>
<evidence type="ECO:0000313" key="4">
    <source>
        <dbReference type="Proteomes" id="UP000677234"/>
    </source>
</evidence>
<name>A0A7T5JN24_9BACL</name>
<dbReference type="RefSeq" id="WP_198827270.1">
    <property type="nucleotide sequence ID" value="NZ_CP066308.1"/>
</dbReference>
<dbReference type="EMBL" id="CP066308">
    <property type="protein sequence ID" value="QQE73666.1"/>
    <property type="molecule type" value="Genomic_DNA"/>
</dbReference>
<gene>
    <name evidence="1" type="ORF">JD108_17525</name>
    <name evidence="2" type="ORF">KDJ56_17465</name>
</gene>
<keyword evidence="4" id="KW-1185">Reference proteome</keyword>
<evidence type="ECO:0000313" key="1">
    <source>
        <dbReference type="EMBL" id="QQE73666.1"/>
    </source>
</evidence>
<accession>A0A7T5JN24</accession>
<proteinExistence type="predicted"/>
<dbReference type="Proteomes" id="UP000595847">
    <property type="component" value="Chromosome"/>
</dbReference>